<dbReference type="EMBL" id="WJQU01000002">
    <property type="protein sequence ID" value="KAJ6641017.1"/>
    <property type="molecule type" value="Genomic_DNA"/>
</dbReference>
<evidence type="ECO:0000256" key="1">
    <source>
        <dbReference type="SAM" id="MobiDB-lite"/>
    </source>
</evidence>
<comment type="caution">
    <text evidence="2">The sequence shown here is derived from an EMBL/GenBank/DDBJ whole genome shotgun (WGS) entry which is preliminary data.</text>
</comment>
<protein>
    <submittedName>
        <fullName evidence="2">Uncharacterized protein</fullName>
    </submittedName>
</protein>
<dbReference type="Proteomes" id="UP001151699">
    <property type="component" value="Chromosome B"/>
</dbReference>
<accession>A0A9Q0MZP4</accession>
<feature type="compositionally biased region" description="Polar residues" evidence="1">
    <location>
        <begin position="48"/>
        <end position="57"/>
    </location>
</feature>
<dbReference type="AlphaFoldDB" id="A0A9Q0MZP4"/>
<evidence type="ECO:0000313" key="2">
    <source>
        <dbReference type="EMBL" id="KAJ6641017.1"/>
    </source>
</evidence>
<keyword evidence="3" id="KW-1185">Reference proteome</keyword>
<feature type="region of interest" description="Disordered" evidence="1">
    <location>
        <begin position="32"/>
        <end position="82"/>
    </location>
</feature>
<evidence type="ECO:0000313" key="3">
    <source>
        <dbReference type="Proteomes" id="UP001151699"/>
    </source>
</evidence>
<sequence>MNLNKNLCIFFARSRAMISMELPPAVHLQHLNHGHGLPSSQHHHSGLMQHQHQTCLSSIPDEKQKNDGSQSSMNGDVTIAVL</sequence>
<gene>
    <name evidence="2" type="ORF">Bhyg_05950</name>
</gene>
<name>A0A9Q0MZP4_9DIPT</name>
<organism evidence="2 3">
    <name type="scientific">Pseudolycoriella hygida</name>
    <dbReference type="NCBI Taxonomy" id="35572"/>
    <lineage>
        <taxon>Eukaryota</taxon>
        <taxon>Metazoa</taxon>
        <taxon>Ecdysozoa</taxon>
        <taxon>Arthropoda</taxon>
        <taxon>Hexapoda</taxon>
        <taxon>Insecta</taxon>
        <taxon>Pterygota</taxon>
        <taxon>Neoptera</taxon>
        <taxon>Endopterygota</taxon>
        <taxon>Diptera</taxon>
        <taxon>Nematocera</taxon>
        <taxon>Sciaroidea</taxon>
        <taxon>Sciaridae</taxon>
        <taxon>Pseudolycoriella</taxon>
    </lineage>
</organism>
<reference evidence="2" key="1">
    <citation type="submission" date="2022-07" db="EMBL/GenBank/DDBJ databases">
        <authorList>
            <person name="Trinca V."/>
            <person name="Uliana J.V.C."/>
            <person name="Torres T.T."/>
            <person name="Ward R.J."/>
            <person name="Monesi N."/>
        </authorList>
    </citation>
    <scope>NUCLEOTIDE SEQUENCE</scope>
    <source>
        <strain evidence="2">HSMRA1968</strain>
        <tissue evidence="2">Whole embryos</tissue>
    </source>
</reference>
<proteinExistence type="predicted"/>